<evidence type="ECO:0000313" key="6">
    <source>
        <dbReference type="EMBL" id="AEQ21373.1"/>
    </source>
</evidence>
<dbReference type="InParanoid" id="G4Q6M5"/>
<dbReference type="GO" id="GO:0046872">
    <property type="term" value="F:metal ion binding"/>
    <property type="evidence" value="ECO:0007669"/>
    <property type="project" value="InterPro"/>
</dbReference>
<comment type="similarity">
    <text evidence="1 4">Belongs to the bacterial solute-binding protein 9 family.</text>
</comment>
<dbReference type="GO" id="GO:0030001">
    <property type="term" value="P:metal ion transport"/>
    <property type="evidence" value="ECO:0007669"/>
    <property type="project" value="InterPro"/>
</dbReference>
<dbReference type="PANTHER" id="PTHR42953:SF3">
    <property type="entry name" value="HIGH-AFFINITY ZINC UPTAKE SYSTEM PROTEIN ZNUA"/>
    <property type="match status" value="1"/>
</dbReference>
<evidence type="ECO:0000256" key="2">
    <source>
        <dbReference type="ARBA" id="ARBA00022448"/>
    </source>
</evidence>
<dbReference type="EMBL" id="CP003058">
    <property type="protein sequence ID" value="AEQ21373.1"/>
    <property type="molecule type" value="Genomic_DNA"/>
</dbReference>
<dbReference type="PRINTS" id="PR00691">
    <property type="entry name" value="ADHESINB"/>
</dbReference>
<evidence type="ECO:0000256" key="1">
    <source>
        <dbReference type="ARBA" id="ARBA00011028"/>
    </source>
</evidence>
<protein>
    <submittedName>
        <fullName evidence="6">Metal binding protein</fullName>
    </submittedName>
</protein>
<dbReference type="Gene3D" id="3.40.50.1980">
    <property type="entry name" value="Nitrogenase molybdenum iron protein domain"/>
    <property type="match status" value="2"/>
</dbReference>
<dbReference type="STRING" id="568816.Acin_0121"/>
<dbReference type="PATRIC" id="fig|568816.4.peg.113"/>
<keyword evidence="3" id="KW-0732">Signal</keyword>
<feature type="region of interest" description="Disordered" evidence="5">
    <location>
        <begin position="125"/>
        <end position="151"/>
    </location>
</feature>
<dbReference type="InterPro" id="IPR006129">
    <property type="entry name" value="AdhesinB"/>
</dbReference>
<evidence type="ECO:0000256" key="4">
    <source>
        <dbReference type="RuleBase" id="RU003512"/>
    </source>
</evidence>
<dbReference type="Pfam" id="PF01297">
    <property type="entry name" value="ZnuA"/>
    <property type="match status" value="1"/>
</dbReference>
<proteinExistence type="inferred from homology"/>
<dbReference type="GO" id="GO:0007155">
    <property type="term" value="P:cell adhesion"/>
    <property type="evidence" value="ECO:0007669"/>
    <property type="project" value="InterPro"/>
</dbReference>
<dbReference type="InterPro" id="IPR050492">
    <property type="entry name" value="Bact_metal-bind_prot9"/>
</dbReference>
<dbReference type="SUPFAM" id="SSF53807">
    <property type="entry name" value="Helical backbone' metal receptor"/>
    <property type="match status" value="1"/>
</dbReference>
<name>G4Q6M5_ACIIR</name>
<evidence type="ECO:0000256" key="5">
    <source>
        <dbReference type="SAM" id="MobiDB-lite"/>
    </source>
</evidence>
<dbReference type="PANTHER" id="PTHR42953">
    <property type="entry name" value="HIGH-AFFINITY ZINC UPTAKE SYSTEM PROTEIN ZNUA-RELATED"/>
    <property type="match status" value="1"/>
</dbReference>
<dbReference type="KEGG" id="ain:Acin_0121"/>
<reference evidence="6 7" key="1">
    <citation type="journal article" date="2011" name="J. Bacteriol.">
        <title>Complete genome sequence of Acidaminococcus intestini RYC-MR95, a Gram-negative bacterium from the phylum Firmicutes.</title>
        <authorList>
            <person name="D'Auria G."/>
            <person name="Galan J.C."/>
            <person name="Rodriguez-Alcayna M."/>
            <person name="Moya A."/>
            <person name="Baquero F."/>
            <person name="Latorre A."/>
        </authorList>
    </citation>
    <scope>NUCLEOTIDE SEQUENCE [LARGE SCALE GENOMIC DNA]</scope>
    <source>
        <strain evidence="6 7">RyC-MR95</strain>
    </source>
</reference>
<sequence>MQQIEGGTMKKFILAAFLILGLLASGCGGAPTEKKADEKLTVVVSFNAMKEFTQAVGGDAIHVVSLIPEGTEPHGFSPTADQMKTLHNAKLLIVHGLGMEPWAQKIAETSGNPNLIVVEASKGVTPIPLEEEDEDNHGAEEKEHHHHGPYDPHAWLSLTAAQIEVQNIADALSQADPVHKETYKKNAASYKKQLQSLYQEYQPRFEKIDHKDFVAGHAAFGYLCRDFGLHMDSIESVFAEGEPSAKQMARLLDYCRARGIKTIFTESEVSPKTSETLAREIGAKTVPIYTMETSENGKGYLERMKENLAHIEESLR</sequence>
<dbReference type="PRINTS" id="PR00690">
    <property type="entry name" value="ADHESNFAMILY"/>
</dbReference>
<dbReference type="CDD" id="cd01017">
    <property type="entry name" value="AdcA"/>
    <property type="match status" value="1"/>
</dbReference>
<dbReference type="Proteomes" id="UP000007093">
    <property type="component" value="Chromosome"/>
</dbReference>
<evidence type="ECO:0000256" key="3">
    <source>
        <dbReference type="ARBA" id="ARBA00022729"/>
    </source>
</evidence>
<evidence type="ECO:0000313" key="7">
    <source>
        <dbReference type="Proteomes" id="UP000007093"/>
    </source>
</evidence>
<dbReference type="AlphaFoldDB" id="G4Q6M5"/>
<organism evidence="6 7">
    <name type="scientific">Acidaminococcus intestini (strain RyC-MR95)</name>
    <dbReference type="NCBI Taxonomy" id="568816"/>
    <lineage>
        <taxon>Bacteria</taxon>
        <taxon>Bacillati</taxon>
        <taxon>Bacillota</taxon>
        <taxon>Negativicutes</taxon>
        <taxon>Acidaminococcales</taxon>
        <taxon>Acidaminococcaceae</taxon>
        <taxon>Acidaminococcus</taxon>
    </lineage>
</organism>
<keyword evidence="7" id="KW-1185">Reference proteome</keyword>
<dbReference type="eggNOG" id="COG0803">
    <property type="taxonomic scope" value="Bacteria"/>
</dbReference>
<dbReference type="FunCoup" id="G4Q6M5">
    <property type="interactions" value="95"/>
</dbReference>
<gene>
    <name evidence="6" type="primary">znuA</name>
    <name evidence="6" type="ordered locus">Acin_0121</name>
</gene>
<dbReference type="HOGENOM" id="CLU_016838_1_0_9"/>
<dbReference type="InterPro" id="IPR006128">
    <property type="entry name" value="Lipoprotein_PsaA-like"/>
</dbReference>
<dbReference type="InterPro" id="IPR006127">
    <property type="entry name" value="ZnuA-like"/>
</dbReference>
<keyword evidence="2 4" id="KW-0813">Transport</keyword>
<accession>G4Q6M5</accession>